<feature type="compositionally biased region" description="Acidic residues" evidence="1">
    <location>
        <begin position="9"/>
        <end position="19"/>
    </location>
</feature>
<feature type="compositionally biased region" description="Basic and acidic residues" evidence="1">
    <location>
        <begin position="405"/>
        <end position="415"/>
    </location>
</feature>
<accession>A0A086T4D0</accession>
<feature type="compositionally biased region" description="Basic and acidic residues" evidence="1">
    <location>
        <begin position="672"/>
        <end position="685"/>
    </location>
</feature>
<feature type="region of interest" description="Disordered" evidence="1">
    <location>
        <begin position="1"/>
        <end position="203"/>
    </location>
</feature>
<feature type="compositionally biased region" description="Low complexity" evidence="1">
    <location>
        <begin position="113"/>
        <end position="126"/>
    </location>
</feature>
<dbReference type="GO" id="GO:0035361">
    <property type="term" value="C:Cul8-RING ubiquitin ligase complex"/>
    <property type="evidence" value="ECO:0007669"/>
    <property type="project" value="TreeGrafter"/>
</dbReference>
<feature type="region of interest" description="Disordered" evidence="1">
    <location>
        <begin position="652"/>
        <end position="692"/>
    </location>
</feature>
<keyword evidence="3" id="KW-1185">Reference proteome</keyword>
<dbReference type="GO" id="GO:0000724">
    <property type="term" value="P:double-strand break repair via homologous recombination"/>
    <property type="evidence" value="ECO:0007669"/>
    <property type="project" value="TreeGrafter"/>
</dbReference>
<dbReference type="PANTHER" id="PTHR28122">
    <property type="entry name" value="E3 UBIQUITIN-PROTEIN LIGASE SUBSTRATE RECEPTOR MMS22"/>
    <property type="match status" value="1"/>
</dbReference>
<organism evidence="2 3">
    <name type="scientific">Hapsidospora chrysogenum (strain ATCC 11550 / CBS 779.69 / DSM 880 / IAM 14645 / JCM 23072 / IMI 49137)</name>
    <name type="common">Acremonium chrysogenum</name>
    <dbReference type="NCBI Taxonomy" id="857340"/>
    <lineage>
        <taxon>Eukaryota</taxon>
        <taxon>Fungi</taxon>
        <taxon>Dikarya</taxon>
        <taxon>Ascomycota</taxon>
        <taxon>Pezizomycotina</taxon>
        <taxon>Sordariomycetes</taxon>
        <taxon>Hypocreomycetidae</taxon>
        <taxon>Hypocreales</taxon>
        <taxon>Bionectriaceae</taxon>
        <taxon>Hapsidospora</taxon>
    </lineage>
</organism>
<feature type="region of interest" description="Disordered" evidence="1">
    <location>
        <begin position="350"/>
        <end position="480"/>
    </location>
</feature>
<dbReference type="EMBL" id="JPKY01000052">
    <property type="protein sequence ID" value="KFH44212.1"/>
    <property type="molecule type" value="Genomic_DNA"/>
</dbReference>
<name>A0A086T4D0_HAPC1</name>
<feature type="compositionally biased region" description="Basic and acidic residues" evidence="1">
    <location>
        <begin position="258"/>
        <end position="269"/>
    </location>
</feature>
<feature type="region of interest" description="Disordered" evidence="1">
    <location>
        <begin position="755"/>
        <end position="841"/>
    </location>
</feature>
<protein>
    <submittedName>
        <fullName evidence="2">Uncharacterized protein</fullName>
    </submittedName>
</protein>
<proteinExistence type="predicted"/>
<dbReference type="STRING" id="857340.A0A086T4D0"/>
<feature type="region of interest" description="Disordered" evidence="1">
    <location>
        <begin position="249"/>
        <end position="336"/>
    </location>
</feature>
<dbReference type="HOGENOM" id="CLU_000374_1_0_1"/>
<dbReference type="PANTHER" id="PTHR28122:SF1">
    <property type="entry name" value="E3 UBIQUITIN-PROTEIN LIGASE SUBSTRATE RECEPTOR MMS22"/>
    <property type="match status" value="1"/>
</dbReference>
<feature type="compositionally biased region" description="Polar residues" evidence="1">
    <location>
        <begin position="85"/>
        <end position="94"/>
    </location>
</feature>
<dbReference type="GO" id="GO:0005634">
    <property type="term" value="C:nucleus"/>
    <property type="evidence" value="ECO:0007669"/>
    <property type="project" value="InterPro"/>
</dbReference>
<dbReference type="Proteomes" id="UP000029964">
    <property type="component" value="Unassembled WGS sequence"/>
</dbReference>
<dbReference type="OrthoDB" id="2386201at2759"/>
<comment type="caution">
    <text evidence="2">The sequence shown here is derived from an EMBL/GenBank/DDBJ whole genome shotgun (WGS) entry which is preliminary data.</text>
</comment>
<dbReference type="Pfam" id="PF09462">
    <property type="entry name" value="Mus7"/>
    <property type="match status" value="1"/>
</dbReference>
<feature type="compositionally biased region" description="Basic and acidic residues" evidence="1">
    <location>
        <begin position="773"/>
        <end position="782"/>
    </location>
</feature>
<evidence type="ECO:0000256" key="1">
    <source>
        <dbReference type="SAM" id="MobiDB-lite"/>
    </source>
</evidence>
<feature type="compositionally biased region" description="Polar residues" evidence="1">
    <location>
        <begin position="301"/>
        <end position="332"/>
    </location>
</feature>
<gene>
    <name evidence="2" type="ORF">ACRE_049940</name>
</gene>
<reference evidence="3" key="1">
    <citation type="journal article" date="2014" name="Genome Announc.">
        <title>Genome sequence and annotation of Acremonium chrysogenum, producer of the beta-lactam antibiotic cephalosporin C.</title>
        <authorList>
            <person name="Terfehr D."/>
            <person name="Dahlmann T.A."/>
            <person name="Specht T."/>
            <person name="Zadra I."/>
            <person name="Kuernsteiner H."/>
            <person name="Kueck U."/>
        </authorList>
    </citation>
    <scope>NUCLEOTIDE SEQUENCE [LARGE SCALE GENOMIC DNA]</scope>
    <source>
        <strain evidence="3">ATCC 11550 / CBS 779.69 / DSM 880 / IAM 14645 / JCM 23072 / IMI 49137</strain>
    </source>
</reference>
<feature type="region of interest" description="Disordered" evidence="1">
    <location>
        <begin position="510"/>
        <end position="542"/>
    </location>
</feature>
<dbReference type="InterPro" id="IPR019021">
    <property type="entry name" value="Mms22"/>
</dbReference>
<sequence length="2201" mass="244930">MANWRELGEVPDSEDEDGLDSQSTAPLPQAEPPVETSADDPETNGKDIWDVPSSQDDQLPALPTKTSTKVPNEIDENVWDIPSSPEIQPTSTRQPPGLTLPSSPPFTQPDPTSSPLSSIHSSQVLSFVGDFADDETEAQPSGPLARPIFGSPIPNDRIAKSIDRGSSPSRSSRPHVTTPAPPRPRPAETETPLQSQILGHDAEEQARRVAVRYERSLRARRPEQLRPYFIEMARSNRLFRNHGLRPVRFVNHGNQGRRQRDESTERDFEPESQESQPQDPTDESESLESNMVTDGLVLPDLSSSPLRTSPLDNRGGHSSQAGSQIDTDNTSVDGDELPSIRELANSRLKHFGAEPKSKQNLSPSTTSNRKRKRLASLVNSNKPKSRPTFIRLPDSPDPLLSPQVTHDEVRNETLPERNTPARAVNHASEATATPRPLVSTAPPLFDIDSDSSEEAAQVQRDAPEDGATESGSDSDSGAEMLNRNGRRIRGVLPASWLRLDQLSSRNNIQKKFSRDWGQSPERENKRGVAQRRRAAPASVQDRLLLEDSEEEPLPVQQTTDEKFHNQTRLVVEPTAETQPFEILTSDDGASVIEEDCIDPMLPGRKRPAQGVAGPRVTPKRQKTAALTRTLSTKPTRQPRITAAFSNVSASRLNAAATSRKRVKSTQTGARSDYGKRPRAKIDKSRPSPPQLSILDVIEPDAPQFLKVAARTARSRQSQGRTQPNMKSIQLATRADHIDAVSVLKDWANGAIKQRASVTAAKKSRQPRRQTQPLDERSANEPRRRARERQATSGGAPRKFMKHLSGGGHATYQAPEPIEGGTSEQRPRRNDGRSAALPYTRPAQLEIDDGREISAASFHAGKKLLDRLYRARRGVSTVAGSVLSGHQSAVLESVQRVPEELQQEIRPGVQPSATKTRSRRKPKPKRIDLDAPQYSHANDPLPAEYSPSPNTLPGPHGTEGAKLLGLGPYGTSYTHHFEIFPLPAGVYFHDSTLLGSGVVERAMKEDYSQRLHDSRPRVSLTLGEQTLRWGIWNAQVSSEIGVVLDYMAEQLENGPAGDEVPDSTTAVVSANHILSYVKDSVTFGVDTGAKLFVARIVEVVQAFNNRILSRLGAWDFNRYAGGVLGVYDRLLLTAFLSLRISQNDPTMMGEQFQMEDLLKTVASTLVKILSHVGLGQVRTVYGDLNNIRLRERGLREDVPAVHSWTLVLRILEAAKIPRSSFWDVVQGVLAPPNLLASVDSREHEKVWEDMFTLLPLVEFNDIGVAVQGQRYDASTDGWGLPQKILKRVFQLYRENTRQGHSFNDYCRALVGRCHYLVQQWGWRRCSSVVGVIFDFFGSQNLAHLRNEACFTSPRFLENLAREPSLDIEPEDRCFHVFLKLLALGIRKLRDDGSTKDIRNLVARTVPNHNRQYLKEQNIHERDLAALRNHHDLLCTLYWAAPPDLRPNVGLIERLIVPASSHKEACLINLRAWNQLARFIVATGEAPTSFRPLNMWRNNFFLQMMHQYDSVASDIEQQFMGLSNDISNSVSRDMISAMTVANKAAVMDVLHLSATVSLDAMRHAPDLEAATFALSTLQLQKVFKHFSVAPPELDWAILRASLATLDVFLSRVDQFKDDEESQQSESQILNSAQADDALLVLNHDLAAIFFKMARCVLSPRSRRDANVTAALEKATCIEQVVVLAARMGMRFINAGVMSLPDMFKPGEHCLFGAVPHKLGLDERRYLTLFVATLLKHGFDDFSEPGFTQGELWMLAIVKPRESLAFENNLAEELIRQGKEFVPEAVAGLTVSLDYDTNRDLFEFAISSMRKSIQDAGPNMKKILLSEHKRSIQLVMDQIKGDLKTVSQDPNEHPSYLHFARDIISLIRAHGSDFCTVDEFFYRISKEYSPSLQDPQLQVAGMVSYGLRLSEGDTGVAHQLFFFLINNFKLAMMNDKTFGEVQLLSHGLGNPGILSFVLGKMLPAIIRAATVETASFPLVDVYTQACHLWLDDDEAPPELSEGDLPHLRRTLKAIVDGIGGLSGRLGQTAMEIHLVRQYLGLMNVFWPSLYVLALSDVSSHDFDAIKSLLKDCSNFTKRNESYLLTLIDFPGFDGSQTDLLSLQLLDTGEMYTDDPHVAGFTQNIVDDVRTNWILSGDRLSIQAPGKPRSTQSGQGMHRPTFDRRELFIDVYERTRIWNQWWDKAFGSSKATGRASAISAAAPVF</sequence>
<evidence type="ECO:0000313" key="3">
    <source>
        <dbReference type="Proteomes" id="UP000029964"/>
    </source>
</evidence>
<feature type="region of interest" description="Disordered" evidence="1">
    <location>
        <begin position="900"/>
        <end position="958"/>
    </location>
</feature>
<dbReference type="GO" id="GO:0031297">
    <property type="term" value="P:replication fork processing"/>
    <property type="evidence" value="ECO:0007669"/>
    <property type="project" value="InterPro"/>
</dbReference>
<evidence type="ECO:0000313" key="2">
    <source>
        <dbReference type="EMBL" id="KFH44212.1"/>
    </source>
</evidence>
<feature type="region of interest" description="Disordered" evidence="1">
    <location>
        <begin position="599"/>
        <end position="622"/>
    </location>
</feature>
<feature type="compositionally biased region" description="Polar residues" evidence="1">
    <location>
        <begin position="358"/>
        <end position="367"/>
    </location>
</feature>